<dbReference type="Proteomes" id="UP000246073">
    <property type="component" value="Unassembled WGS sequence"/>
</dbReference>
<dbReference type="EMBL" id="OOFM01000005">
    <property type="protein sequence ID" value="SPL65365.1"/>
    <property type="molecule type" value="Genomic_DNA"/>
</dbReference>
<evidence type="ECO:0000313" key="2">
    <source>
        <dbReference type="Proteomes" id="UP000246073"/>
    </source>
</evidence>
<reference evidence="2" key="1">
    <citation type="submission" date="2017-12" db="EMBL/GenBank/DDBJ databases">
        <authorList>
            <person name="Diaz M."/>
        </authorList>
    </citation>
    <scope>NUCLEOTIDE SEQUENCE [LARGE SCALE GENOMIC DNA]</scope>
    <source>
        <strain evidence="2">FI11154</strain>
    </source>
</reference>
<gene>
    <name evidence="1" type="ORF">OHAE_1232</name>
</gene>
<accession>A0A2P9HML8</accession>
<dbReference type="AlphaFoldDB" id="A0A2P9HML8"/>
<sequence length="120" mass="12673">MKTILAALAFLPVSLPHDTAPIPRPDMPAQYVVVAFDKGFTKATVIEEFRDIDDLEACVDVAQSSGEGQWTSCVPVTGEAEAYALAEPTDSIACLLAAIQPTDANLEACTGIPVAESIHE</sequence>
<name>A0A2P9HML8_9HYPH</name>
<protein>
    <submittedName>
        <fullName evidence="1">Uncharacterized protein</fullName>
    </submittedName>
</protein>
<organism evidence="1 2">
    <name type="scientific">Ochrobactrum soli</name>
    <dbReference type="NCBI Taxonomy" id="2448455"/>
    <lineage>
        <taxon>Bacteria</taxon>
        <taxon>Pseudomonadati</taxon>
        <taxon>Pseudomonadota</taxon>
        <taxon>Alphaproteobacteria</taxon>
        <taxon>Hyphomicrobiales</taxon>
        <taxon>Brucellaceae</taxon>
        <taxon>Brucella/Ochrobactrum group</taxon>
        <taxon>Ochrobactrum</taxon>
    </lineage>
</organism>
<proteinExistence type="predicted"/>
<evidence type="ECO:0000313" key="1">
    <source>
        <dbReference type="EMBL" id="SPL65365.1"/>
    </source>
</evidence>
<dbReference type="RefSeq" id="WP_109369017.1">
    <property type="nucleotide sequence ID" value="NZ_OOFM01000005.1"/>
</dbReference>